<dbReference type="SUPFAM" id="SSF81321">
    <property type="entry name" value="Family A G protein-coupled receptor-like"/>
    <property type="match status" value="1"/>
</dbReference>
<dbReference type="PROSITE" id="PS00237">
    <property type="entry name" value="G_PROTEIN_RECEP_F1_1"/>
    <property type="match status" value="1"/>
</dbReference>
<organism evidence="15 16">
    <name type="scientific">Oncorhynchus tshawytscha</name>
    <name type="common">Chinook salmon</name>
    <name type="synonym">Salmo tshawytscha</name>
    <dbReference type="NCBI Taxonomy" id="74940"/>
    <lineage>
        <taxon>Eukaryota</taxon>
        <taxon>Metazoa</taxon>
        <taxon>Chordata</taxon>
        <taxon>Craniata</taxon>
        <taxon>Vertebrata</taxon>
        <taxon>Euteleostomi</taxon>
        <taxon>Actinopterygii</taxon>
        <taxon>Neopterygii</taxon>
        <taxon>Teleostei</taxon>
        <taxon>Protacanthopterygii</taxon>
        <taxon>Salmoniformes</taxon>
        <taxon>Salmonidae</taxon>
        <taxon>Salmoninae</taxon>
        <taxon>Oncorhynchus</taxon>
    </lineage>
</organism>
<evidence type="ECO:0000256" key="1">
    <source>
        <dbReference type="ARBA" id="ARBA00004651"/>
    </source>
</evidence>
<dbReference type="Pfam" id="PF00001">
    <property type="entry name" value="7tm_1"/>
    <property type="match status" value="1"/>
</dbReference>
<dbReference type="GO" id="GO:0097225">
    <property type="term" value="C:sperm midpiece"/>
    <property type="evidence" value="ECO:0007669"/>
    <property type="project" value="TreeGrafter"/>
</dbReference>
<dbReference type="GeneTree" id="ENSGT00940000153745"/>
<feature type="disulfide bond" evidence="10">
    <location>
        <begin position="111"/>
        <end position="186"/>
    </location>
</feature>
<dbReference type="PRINTS" id="PR00237">
    <property type="entry name" value="GPCRRHODOPSN"/>
</dbReference>
<reference evidence="15" key="3">
    <citation type="submission" date="2025-09" db="UniProtKB">
        <authorList>
            <consortium name="Ensembl"/>
        </authorList>
    </citation>
    <scope>IDENTIFICATION</scope>
</reference>
<name>A0AAZ3SVC1_ONCTS</name>
<evidence type="ECO:0000256" key="11">
    <source>
        <dbReference type="RuleBase" id="RU000688"/>
    </source>
</evidence>
<evidence type="ECO:0000256" key="5">
    <source>
        <dbReference type="ARBA" id="ARBA00023040"/>
    </source>
</evidence>
<keyword evidence="10" id="KW-1015">Disulfide bond</keyword>
<keyword evidence="7" id="KW-0564">Palmitate</keyword>
<dbReference type="InterPro" id="IPR017452">
    <property type="entry name" value="GPCR_Rhodpsn_7TM"/>
</dbReference>
<evidence type="ECO:0000256" key="13">
    <source>
        <dbReference type="SAM" id="Phobius"/>
    </source>
</evidence>
<evidence type="ECO:0000256" key="7">
    <source>
        <dbReference type="ARBA" id="ARBA00023139"/>
    </source>
</evidence>
<keyword evidence="9 11" id="KW-0807">Transducer</keyword>
<evidence type="ECO:0000259" key="14">
    <source>
        <dbReference type="PROSITE" id="PS50262"/>
    </source>
</evidence>
<evidence type="ECO:0000256" key="12">
    <source>
        <dbReference type="SAM" id="MobiDB-lite"/>
    </source>
</evidence>
<evidence type="ECO:0000256" key="3">
    <source>
        <dbReference type="ARBA" id="ARBA00022692"/>
    </source>
</evidence>
<dbReference type="PRINTS" id="PR00244">
    <property type="entry name" value="NEUROKININR"/>
</dbReference>
<proteinExistence type="inferred from homology"/>
<sequence>MDLLLNITDFYPSVNGTNGSGLNDTEDYNQFVQPVWQIALWAVAYCSMVCVSMIGNLVVIWIILAHKRMRTVTNYFLVNLAFAEASMSAFNTVINFAYSVHNEWYFGLSYCRFHNFFPIAAVFASIYSMTAIALDRYMAIIHPLRQRLSSTETRVVIGVIWVLALLLAFPQYFYSATEQLPGRTVCYIQWPDYTNNTTMDFKKMYYLSVVLLYYFLPLCIMGCAYLVVGLSLWAGTIPGDSTHRYREQLIAKRKVVKMMIVVVCTFAVCWLPYHIYFLLQQFHPDPMQLFEWRYIQQVYLAVMWLAMSSTMYNPIIYCCLNDRWDYLHTQTSTHRSVGGYELFPFVSLFLCLSLYVYVSLSRFRAGFQQVFFWCPCVPAGSYEGLELKSTSYLQTQVSVYRASRTETSVSTVLQPTEEECCGAELPASTPFSQTTLELTSMDSQSAPNTPDSPVFLRPTQHGLVAQ</sequence>
<feature type="transmembrane region" description="Helical" evidence="13">
    <location>
        <begin position="298"/>
        <end position="320"/>
    </location>
</feature>
<keyword evidence="4 13" id="KW-1133">Transmembrane helix</keyword>
<feature type="transmembrane region" description="Helical" evidence="13">
    <location>
        <begin position="255"/>
        <end position="278"/>
    </location>
</feature>
<evidence type="ECO:0000256" key="4">
    <source>
        <dbReference type="ARBA" id="ARBA00022989"/>
    </source>
</evidence>
<reference evidence="15" key="2">
    <citation type="submission" date="2025-08" db="UniProtKB">
        <authorList>
            <consortium name="Ensembl"/>
        </authorList>
    </citation>
    <scope>IDENTIFICATION</scope>
</reference>
<dbReference type="GO" id="GO:0016496">
    <property type="term" value="F:substance P receptor activity"/>
    <property type="evidence" value="ECO:0007669"/>
    <property type="project" value="TreeGrafter"/>
</dbReference>
<evidence type="ECO:0000256" key="8">
    <source>
        <dbReference type="ARBA" id="ARBA00023170"/>
    </source>
</evidence>
<dbReference type="Ensembl" id="ENSOTST00005156687.1">
    <property type="protein sequence ID" value="ENSOTSP00005157077.1"/>
    <property type="gene ID" value="ENSOTSG00005054371.1"/>
</dbReference>
<feature type="transmembrane region" description="Helical" evidence="13">
    <location>
        <begin position="155"/>
        <end position="174"/>
    </location>
</feature>
<keyword evidence="16" id="KW-1185">Reference proteome</keyword>
<dbReference type="InterPro" id="IPR000276">
    <property type="entry name" value="GPCR_Rhodpsn"/>
</dbReference>
<keyword evidence="5 11" id="KW-0297">G-protein coupled receptor</keyword>
<dbReference type="GO" id="GO:1902093">
    <property type="term" value="P:positive regulation of flagellated sperm motility"/>
    <property type="evidence" value="ECO:0007669"/>
    <property type="project" value="TreeGrafter"/>
</dbReference>
<gene>
    <name evidence="15" type="primary">LOC112230556</name>
</gene>
<dbReference type="InterPro" id="IPR001681">
    <property type="entry name" value="Neurokn_rcpt"/>
</dbReference>
<feature type="compositionally biased region" description="Polar residues" evidence="12">
    <location>
        <begin position="441"/>
        <end position="451"/>
    </location>
</feature>
<dbReference type="PANTHER" id="PTHR46925:SF4">
    <property type="entry name" value="SUBSTANCE-P RECEPTOR"/>
    <property type="match status" value="1"/>
</dbReference>
<dbReference type="PANTHER" id="PTHR46925">
    <property type="entry name" value="G-PROTEIN COUPLED RECEPTOR TKR-1-RELATED"/>
    <property type="match status" value="1"/>
</dbReference>
<comment type="similarity">
    <text evidence="11">Belongs to the G-protein coupled receptor 1 family.</text>
</comment>
<evidence type="ECO:0000256" key="9">
    <source>
        <dbReference type="ARBA" id="ARBA00023224"/>
    </source>
</evidence>
<dbReference type="PROSITE" id="PS50262">
    <property type="entry name" value="G_PROTEIN_RECEP_F1_2"/>
    <property type="match status" value="1"/>
</dbReference>
<evidence type="ECO:0000256" key="10">
    <source>
        <dbReference type="PIRSR" id="PIRSR601681-50"/>
    </source>
</evidence>
<evidence type="ECO:0000256" key="2">
    <source>
        <dbReference type="ARBA" id="ARBA00022475"/>
    </source>
</evidence>
<feature type="transmembrane region" description="Helical" evidence="13">
    <location>
        <begin position="116"/>
        <end position="134"/>
    </location>
</feature>
<reference evidence="16" key="1">
    <citation type="journal article" date="2018" name="PLoS ONE">
        <title>Chinook salmon (Oncorhynchus tshawytscha) genome and transcriptome.</title>
        <authorList>
            <person name="Christensen K.A."/>
            <person name="Leong J.S."/>
            <person name="Sakhrani D."/>
            <person name="Biagi C.A."/>
            <person name="Minkley D.R."/>
            <person name="Withler R.E."/>
            <person name="Rondeau E.B."/>
            <person name="Koop B.F."/>
            <person name="Devlin R.H."/>
        </authorList>
    </citation>
    <scope>NUCLEOTIDE SEQUENCE [LARGE SCALE GENOMIC DNA]</scope>
</reference>
<evidence type="ECO:0000313" key="16">
    <source>
        <dbReference type="Proteomes" id="UP000694402"/>
    </source>
</evidence>
<feature type="region of interest" description="Disordered" evidence="12">
    <location>
        <begin position="441"/>
        <end position="466"/>
    </location>
</feature>
<feature type="transmembrane region" description="Helical" evidence="13">
    <location>
        <begin position="76"/>
        <end position="96"/>
    </location>
</feature>
<keyword evidence="2" id="KW-1003">Cell membrane</keyword>
<evidence type="ECO:0000256" key="6">
    <source>
        <dbReference type="ARBA" id="ARBA00023136"/>
    </source>
</evidence>
<dbReference type="GO" id="GO:0005886">
    <property type="term" value="C:plasma membrane"/>
    <property type="evidence" value="ECO:0007669"/>
    <property type="project" value="UniProtKB-SubCell"/>
</dbReference>
<feature type="transmembrane region" description="Helical" evidence="13">
    <location>
        <begin position="211"/>
        <end position="234"/>
    </location>
</feature>
<evidence type="ECO:0000313" key="15">
    <source>
        <dbReference type="Ensembl" id="ENSOTSP00005157077.1"/>
    </source>
</evidence>
<keyword evidence="6 13" id="KW-0472">Membrane</keyword>
<protein>
    <recommendedName>
        <fullName evidence="14">G-protein coupled receptors family 1 profile domain-containing protein</fullName>
    </recommendedName>
</protein>
<feature type="transmembrane region" description="Helical" evidence="13">
    <location>
        <begin position="38"/>
        <end position="64"/>
    </location>
</feature>
<accession>A0AAZ3SVC1</accession>
<keyword evidence="7" id="KW-0449">Lipoprotein</keyword>
<dbReference type="Proteomes" id="UP000694402">
    <property type="component" value="Unassembled WGS sequence"/>
</dbReference>
<dbReference type="AlphaFoldDB" id="A0AAZ3SVC1"/>
<comment type="subcellular location">
    <subcellularLocation>
        <location evidence="1">Cell membrane</location>
        <topology evidence="1">Multi-pass membrane protein</topology>
    </subcellularLocation>
</comment>
<keyword evidence="3 11" id="KW-0812">Transmembrane</keyword>
<keyword evidence="8 11" id="KW-0675">Receptor</keyword>
<dbReference type="Gene3D" id="1.20.1070.10">
    <property type="entry name" value="Rhodopsin 7-helix transmembrane proteins"/>
    <property type="match status" value="1"/>
</dbReference>
<feature type="transmembrane region" description="Helical" evidence="13">
    <location>
        <begin position="340"/>
        <end position="358"/>
    </location>
</feature>
<feature type="domain" description="G-protein coupled receptors family 1 profile" evidence="14">
    <location>
        <begin position="55"/>
        <end position="317"/>
    </location>
</feature>